<sequence>MLGAVGLALLTGPFVSFPTPVYGGEPALIALASDPAHLRLPCYSTQCGDREWRVAGNADAPRLVTARQRPLSLPGSRSRASLSAPATRREAASHYADHFRVGTTYGYDALRDGDTRLGLNLGAGYRLAPLHDDGVRQSGPVFRGELRVGQRLGERAEWTQRIQFEAGREDTFVKQSIGLDVTLWPEWTLETDAVIRHQPNADAMRTAEGWLGIRRRF</sequence>
<accession>A0A0A0EQ73</accession>
<dbReference type="InterPro" id="IPR007433">
    <property type="entry name" value="DUF481"/>
</dbReference>
<organism evidence="1 2">
    <name type="scientific">Lysobacter daejeonensis GH1-9</name>
    <dbReference type="NCBI Taxonomy" id="1385517"/>
    <lineage>
        <taxon>Bacteria</taxon>
        <taxon>Pseudomonadati</taxon>
        <taxon>Pseudomonadota</taxon>
        <taxon>Gammaproteobacteria</taxon>
        <taxon>Lysobacterales</taxon>
        <taxon>Lysobacteraceae</taxon>
        <taxon>Aerolutibacter</taxon>
    </lineage>
</organism>
<dbReference type="RefSeq" id="WP_036140248.1">
    <property type="nucleotide sequence ID" value="NZ_AVPU01000049.1"/>
</dbReference>
<dbReference type="STRING" id="1385517.N800_11415"/>
<keyword evidence="2" id="KW-1185">Reference proteome</keyword>
<dbReference type="Proteomes" id="UP000029998">
    <property type="component" value="Unassembled WGS sequence"/>
</dbReference>
<dbReference type="Pfam" id="PF04338">
    <property type="entry name" value="DUF481"/>
    <property type="match status" value="1"/>
</dbReference>
<dbReference type="eggNOG" id="ENOG50315SG">
    <property type="taxonomic scope" value="Bacteria"/>
</dbReference>
<evidence type="ECO:0008006" key="3">
    <source>
        <dbReference type="Google" id="ProtNLM"/>
    </source>
</evidence>
<name>A0A0A0EQ73_9GAMM</name>
<proteinExistence type="predicted"/>
<reference evidence="1 2" key="1">
    <citation type="submission" date="2013-08" db="EMBL/GenBank/DDBJ databases">
        <title>Genome sequencing of Lysobacter.</title>
        <authorList>
            <person name="Zhang S."/>
            <person name="Wang G."/>
        </authorList>
    </citation>
    <scope>NUCLEOTIDE SEQUENCE [LARGE SCALE GENOMIC DNA]</scope>
    <source>
        <strain evidence="1 2">GH1-9</strain>
    </source>
</reference>
<evidence type="ECO:0000313" key="1">
    <source>
        <dbReference type="EMBL" id="KGM52619.1"/>
    </source>
</evidence>
<gene>
    <name evidence="1" type="ORF">N800_11415</name>
</gene>
<comment type="caution">
    <text evidence="1">The sequence shown here is derived from an EMBL/GenBank/DDBJ whole genome shotgun (WGS) entry which is preliminary data.</text>
</comment>
<protein>
    <recommendedName>
        <fullName evidence="3">DUF481 domain-containing protein</fullName>
    </recommendedName>
</protein>
<dbReference type="OrthoDB" id="6057796at2"/>
<evidence type="ECO:0000313" key="2">
    <source>
        <dbReference type="Proteomes" id="UP000029998"/>
    </source>
</evidence>
<dbReference type="EMBL" id="AVPU01000049">
    <property type="protein sequence ID" value="KGM52619.1"/>
    <property type="molecule type" value="Genomic_DNA"/>
</dbReference>
<dbReference type="AlphaFoldDB" id="A0A0A0EQ73"/>